<dbReference type="EMBL" id="MIPT01000001">
    <property type="protein sequence ID" value="OHT21149.1"/>
    <property type="molecule type" value="Genomic_DNA"/>
</dbReference>
<protein>
    <submittedName>
        <fullName evidence="1">Uncharacterized protein</fullName>
    </submittedName>
</protein>
<evidence type="ECO:0000313" key="1">
    <source>
        <dbReference type="EMBL" id="OHT21149.1"/>
    </source>
</evidence>
<dbReference type="AlphaFoldDB" id="A0A1S1HFU9"/>
<reference evidence="1 2" key="1">
    <citation type="submission" date="2016-09" db="EMBL/GenBank/DDBJ databases">
        <title>Metabolic pathway, cell adaptation mechanisms and a novel monoxygenase revealed through proteogenomic-transcription analysis of a Sphingomonas haloaromaticamans strain degrading the fungicide ortho-phenylphenol.</title>
        <authorList>
            <person name="Perruchon C."/>
            <person name="Papadopoulou E.S."/>
            <person name="Rousidou C."/>
            <person name="Vasileiadis S."/>
            <person name="Tanou G."/>
            <person name="Amoutzias G."/>
            <person name="Molassiotis A."/>
            <person name="Karpouzas D.G."/>
        </authorList>
    </citation>
    <scope>NUCLEOTIDE SEQUENCE [LARGE SCALE GENOMIC DNA]</scope>
    <source>
        <strain evidence="1 2">P3</strain>
    </source>
</reference>
<dbReference type="Proteomes" id="UP000179467">
    <property type="component" value="Unassembled WGS sequence"/>
</dbReference>
<keyword evidence="2" id="KW-1185">Reference proteome</keyword>
<proteinExistence type="predicted"/>
<sequence>MTCRIDYRAWASRAAREALAAAHHETRMRCRNSAAAWGSIADAIDAGDSCRVERLTNNLRFLEIG</sequence>
<gene>
    <name evidence="1" type="ORF">BHE75_03154</name>
</gene>
<accession>A0A1S1HFU9</accession>
<evidence type="ECO:0000313" key="2">
    <source>
        <dbReference type="Proteomes" id="UP000179467"/>
    </source>
</evidence>
<name>A0A1S1HFU9_9SPHN</name>
<comment type="caution">
    <text evidence="1">The sequence shown here is derived from an EMBL/GenBank/DDBJ whole genome shotgun (WGS) entry which is preliminary data.</text>
</comment>
<organism evidence="1 2">
    <name type="scientific">Edaphosphingomonas haloaromaticamans</name>
    <dbReference type="NCBI Taxonomy" id="653954"/>
    <lineage>
        <taxon>Bacteria</taxon>
        <taxon>Pseudomonadati</taxon>
        <taxon>Pseudomonadota</taxon>
        <taxon>Alphaproteobacteria</taxon>
        <taxon>Sphingomonadales</taxon>
        <taxon>Rhizorhabdaceae</taxon>
        <taxon>Edaphosphingomonas</taxon>
    </lineage>
</organism>